<dbReference type="InterPro" id="IPR029061">
    <property type="entry name" value="THDP-binding"/>
</dbReference>
<dbReference type="Gene3D" id="3.40.50.920">
    <property type="match status" value="1"/>
</dbReference>
<organism evidence="4 5">
    <name type="scientific">Candidatus Roizmanbacteria bacterium RIFOXYD1_FULL_38_12</name>
    <dbReference type="NCBI Taxonomy" id="1802093"/>
    <lineage>
        <taxon>Bacteria</taxon>
        <taxon>Candidatus Roizmaniibacteriota</taxon>
    </lineage>
</organism>
<dbReference type="AlphaFoldDB" id="A0A1F7L0A4"/>
<dbReference type="GO" id="GO:0006979">
    <property type="term" value="P:response to oxidative stress"/>
    <property type="evidence" value="ECO:0007669"/>
    <property type="project" value="TreeGrafter"/>
</dbReference>
<evidence type="ECO:0000313" key="5">
    <source>
        <dbReference type="Proteomes" id="UP000177050"/>
    </source>
</evidence>
<keyword evidence="1" id="KW-0560">Oxidoreductase</keyword>
<proteinExistence type="predicted"/>
<dbReference type="Pfam" id="PF01558">
    <property type="entry name" value="POR"/>
    <property type="match status" value="1"/>
</dbReference>
<dbReference type="SUPFAM" id="SSF53323">
    <property type="entry name" value="Pyruvate-ferredoxin oxidoreductase, PFOR, domain III"/>
    <property type="match status" value="1"/>
</dbReference>
<feature type="domain" description="Pyruvate/ketoisovalerate oxidoreductase catalytic" evidence="2">
    <location>
        <begin position="13"/>
        <end position="172"/>
    </location>
</feature>
<gene>
    <name evidence="4" type="ORF">A3K52_01675</name>
</gene>
<name>A0A1F7L0A4_9BACT</name>
<dbReference type="Pfam" id="PF01855">
    <property type="entry name" value="POR_N"/>
    <property type="match status" value="1"/>
</dbReference>
<sequence length="572" mass="63804">MEQFLWKIGGEAGFGILTTGTMFSKIVSRLGYYIFDYIQYPSLIRGGHNTYDVGFSDAPVHDLKANIDMLVCLNKETFDNHKERLRSDSFVIYDSKEFIPDGPYINIEVPFNEILTKLKGQVIMKNTIALGASLALLGADLAILNDLLKSQFKKKGEDVVRFNQQFAQAGYDHILKQHKAHIKSILLRRDNPKQLVITGNETFALASSIADCCLYVAYPMTPASSVLSVLANWQMQTGMVVRHAEDEIAVINTAIGGSLAGVRSAVGTSGGGFALMVESISFAGIAEIPLVIFLSQRPGPATGMPTWTEQGDLLFAVHAGHGEFPKIVLAPGSIDEMFKLTLKAYDLADIYQTPVIVLSDMLLSESHRSLSKDLVETQIKEYKPNRGKLIEKPDKEPYLRYKMTEDGVSARLIPGFEGSYYQSNSYEHLEDGHTTEESIERINQVDKRSQKIQTYFESHFVGPTIIGDIEKAEVIFVTWGSTKGATLRAQQELDKKGKNTAQLHFTHVFPLSEKIVAPYLTKKKRYILVENNSHGQFGKLLRQEIGVSIMEKVLRYDGRPITSEEIVQSVFT</sequence>
<dbReference type="Gene3D" id="3.40.50.970">
    <property type="match status" value="1"/>
</dbReference>
<dbReference type="InterPro" id="IPR009014">
    <property type="entry name" value="Transketo_C/PFOR_II"/>
</dbReference>
<dbReference type="PANTHER" id="PTHR32154:SF20">
    <property type="entry name" value="2-OXOGLUTARATE OXIDOREDUCTASE SUBUNIT KORA"/>
    <property type="match status" value="1"/>
</dbReference>
<reference evidence="4 5" key="1">
    <citation type="journal article" date="2016" name="Nat. Commun.">
        <title>Thousands of microbial genomes shed light on interconnected biogeochemical processes in an aquifer system.</title>
        <authorList>
            <person name="Anantharaman K."/>
            <person name="Brown C.T."/>
            <person name="Hug L.A."/>
            <person name="Sharon I."/>
            <person name="Castelle C.J."/>
            <person name="Probst A.J."/>
            <person name="Thomas B.C."/>
            <person name="Singh A."/>
            <person name="Wilkins M.J."/>
            <person name="Karaoz U."/>
            <person name="Brodie E.L."/>
            <person name="Williams K.H."/>
            <person name="Hubbard S.S."/>
            <person name="Banfield J.F."/>
        </authorList>
    </citation>
    <scope>NUCLEOTIDE SEQUENCE [LARGE SCALE GENOMIC DNA]</scope>
</reference>
<dbReference type="EMBL" id="MGBR01000001">
    <property type="protein sequence ID" value="OGK73486.1"/>
    <property type="molecule type" value="Genomic_DNA"/>
</dbReference>
<dbReference type="InterPro" id="IPR022367">
    <property type="entry name" value="2-oxoacid/accept_OxRdtase_asu"/>
</dbReference>
<comment type="caution">
    <text evidence="4">The sequence shown here is derived from an EMBL/GenBank/DDBJ whole genome shotgun (WGS) entry which is preliminary data.</text>
</comment>
<evidence type="ECO:0000259" key="3">
    <source>
        <dbReference type="Pfam" id="PF01855"/>
    </source>
</evidence>
<dbReference type="NCBIfam" id="TIGR03710">
    <property type="entry name" value="OAFO_sf"/>
    <property type="match status" value="1"/>
</dbReference>
<evidence type="ECO:0008006" key="6">
    <source>
        <dbReference type="Google" id="ProtNLM"/>
    </source>
</evidence>
<accession>A0A1F7L0A4</accession>
<evidence type="ECO:0000259" key="2">
    <source>
        <dbReference type="Pfam" id="PF01558"/>
    </source>
</evidence>
<dbReference type="CDD" id="cd07034">
    <property type="entry name" value="TPP_PYR_PFOR_IOR-alpha_like"/>
    <property type="match status" value="1"/>
</dbReference>
<dbReference type="Proteomes" id="UP000177050">
    <property type="component" value="Unassembled WGS sequence"/>
</dbReference>
<dbReference type="InterPro" id="IPR002880">
    <property type="entry name" value="Pyrv_Fd/Flavodoxin_OxRdtase_N"/>
</dbReference>
<evidence type="ECO:0000256" key="1">
    <source>
        <dbReference type="ARBA" id="ARBA00023002"/>
    </source>
</evidence>
<dbReference type="InterPro" id="IPR019752">
    <property type="entry name" value="Pyrv/ketoisovalerate_OxRed_cat"/>
</dbReference>
<protein>
    <recommendedName>
        <fullName evidence="6">2-oxoacid:ferredoxin oxidoreductase subunit alpha</fullName>
    </recommendedName>
</protein>
<dbReference type="InterPro" id="IPR050722">
    <property type="entry name" value="Pyruvate:ferred/Flavod_OxRd"/>
</dbReference>
<evidence type="ECO:0000313" key="4">
    <source>
        <dbReference type="EMBL" id="OGK73486.1"/>
    </source>
</evidence>
<dbReference type="SUPFAM" id="SSF52922">
    <property type="entry name" value="TK C-terminal domain-like"/>
    <property type="match status" value="1"/>
</dbReference>
<dbReference type="GO" id="GO:0016903">
    <property type="term" value="F:oxidoreductase activity, acting on the aldehyde or oxo group of donors"/>
    <property type="evidence" value="ECO:0007669"/>
    <property type="project" value="InterPro"/>
</dbReference>
<dbReference type="InterPro" id="IPR002869">
    <property type="entry name" value="Pyrv_flavodox_OxRed_cen"/>
</dbReference>
<dbReference type="SUPFAM" id="SSF52518">
    <property type="entry name" value="Thiamin diphosphate-binding fold (THDP-binding)"/>
    <property type="match status" value="1"/>
</dbReference>
<dbReference type="Gene3D" id="3.40.920.10">
    <property type="entry name" value="Pyruvate-ferredoxin oxidoreductase, PFOR, domain III"/>
    <property type="match status" value="1"/>
</dbReference>
<dbReference type="PANTHER" id="PTHR32154">
    <property type="entry name" value="PYRUVATE-FLAVODOXIN OXIDOREDUCTASE-RELATED"/>
    <property type="match status" value="1"/>
</dbReference>
<feature type="domain" description="Pyruvate flavodoxin/ferredoxin oxidoreductase pyrimidine binding" evidence="3">
    <location>
        <begin position="210"/>
        <end position="442"/>
    </location>
</feature>